<organism evidence="1 2">
    <name type="scientific">Meloidogyne enterolobii</name>
    <name type="common">Root-knot nematode worm</name>
    <name type="synonym">Meloidogyne mayaguensis</name>
    <dbReference type="NCBI Taxonomy" id="390850"/>
    <lineage>
        <taxon>Eukaryota</taxon>
        <taxon>Metazoa</taxon>
        <taxon>Ecdysozoa</taxon>
        <taxon>Nematoda</taxon>
        <taxon>Chromadorea</taxon>
        <taxon>Rhabditida</taxon>
        <taxon>Tylenchina</taxon>
        <taxon>Tylenchomorpha</taxon>
        <taxon>Tylenchoidea</taxon>
        <taxon>Meloidogynidae</taxon>
        <taxon>Meloidogyninae</taxon>
        <taxon>Meloidogyne</taxon>
    </lineage>
</organism>
<gene>
    <name evidence="1" type="ORF">MENTE1834_LOCUS36473</name>
</gene>
<accession>A0ACB1AE25</accession>
<sequence length="84" mass="8968">MPCDKASVLSTFAVKLGVGVCGIGISGVVNLVEEIVLVWVDVVVNLVVGILVLGENVVLIVGFLVVWERLFLTSLPLVHCLLRI</sequence>
<dbReference type="EMBL" id="CAVMJV010000074">
    <property type="protein sequence ID" value="CAK5088792.1"/>
    <property type="molecule type" value="Genomic_DNA"/>
</dbReference>
<name>A0ACB1AE25_MELEN</name>
<evidence type="ECO:0000313" key="2">
    <source>
        <dbReference type="Proteomes" id="UP001497535"/>
    </source>
</evidence>
<reference evidence="1" key="1">
    <citation type="submission" date="2023-11" db="EMBL/GenBank/DDBJ databases">
        <authorList>
            <person name="Poullet M."/>
        </authorList>
    </citation>
    <scope>NUCLEOTIDE SEQUENCE</scope>
    <source>
        <strain evidence="1">E1834</strain>
    </source>
</reference>
<evidence type="ECO:0000313" key="1">
    <source>
        <dbReference type="EMBL" id="CAK5088792.1"/>
    </source>
</evidence>
<comment type="caution">
    <text evidence="1">The sequence shown here is derived from an EMBL/GenBank/DDBJ whole genome shotgun (WGS) entry which is preliminary data.</text>
</comment>
<protein>
    <submittedName>
        <fullName evidence="1">Uncharacterized protein</fullName>
    </submittedName>
</protein>
<proteinExistence type="predicted"/>
<keyword evidence="2" id="KW-1185">Reference proteome</keyword>
<dbReference type="Proteomes" id="UP001497535">
    <property type="component" value="Unassembled WGS sequence"/>
</dbReference>